<evidence type="ECO:0000256" key="1">
    <source>
        <dbReference type="ARBA" id="ARBA00010062"/>
    </source>
</evidence>
<dbReference type="Pfam" id="PF13458">
    <property type="entry name" value="Peripla_BP_6"/>
    <property type="match status" value="1"/>
</dbReference>
<dbReference type="RefSeq" id="WP_109037682.1">
    <property type="nucleotide sequence ID" value="NZ_CP029210.1"/>
</dbReference>
<dbReference type="KEGG" id="aon:DEH84_15615"/>
<gene>
    <name evidence="7" type="ORF">DEH84_15615</name>
</gene>
<accession>A0A2U8FUD8</accession>
<dbReference type="InterPro" id="IPR051010">
    <property type="entry name" value="BCAA_transport"/>
</dbReference>
<evidence type="ECO:0000256" key="3">
    <source>
        <dbReference type="ARBA" id="ARBA00022729"/>
    </source>
</evidence>
<protein>
    <submittedName>
        <fullName evidence="7">Branched-chain amino acid ABC transporter substrate-binding protein</fullName>
    </submittedName>
</protein>
<dbReference type="OrthoDB" id="9783240at2"/>
<dbReference type="Proteomes" id="UP000244892">
    <property type="component" value="Chromosome"/>
</dbReference>
<evidence type="ECO:0000259" key="6">
    <source>
        <dbReference type="Pfam" id="PF13458"/>
    </source>
</evidence>
<keyword evidence="2" id="KW-0813">Transport</keyword>
<dbReference type="AlphaFoldDB" id="A0A2U8FUD8"/>
<evidence type="ECO:0000313" key="8">
    <source>
        <dbReference type="Proteomes" id="UP000244892"/>
    </source>
</evidence>
<dbReference type="InterPro" id="IPR000709">
    <property type="entry name" value="Leu_Ile_Val-bd"/>
</dbReference>
<keyword evidence="4" id="KW-0029">Amino-acid transport</keyword>
<dbReference type="PANTHER" id="PTHR30483:SF6">
    <property type="entry name" value="PERIPLASMIC BINDING PROTEIN OF ABC TRANSPORTER FOR NATURAL AMINO ACIDS"/>
    <property type="match status" value="1"/>
</dbReference>
<evidence type="ECO:0000256" key="4">
    <source>
        <dbReference type="ARBA" id="ARBA00022970"/>
    </source>
</evidence>
<evidence type="ECO:0000313" key="7">
    <source>
        <dbReference type="EMBL" id="AWI54691.1"/>
    </source>
</evidence>
<feature type="chain" id="PRO_5015836257" evidence="5">
    <location>
        <begin position="27"/>
        <end position="393"/>
    </location>
</feature>
<organism evidence="7 8">
    <name type="scientific">Aquabacterium olei</name>
    <dbReference type="NCBI Taxonomy" id="1296669"/>
    <lineage>
        <taxon>Bacteria</taxon>
        <taxon>Pseudomonadati</taxon>
        <taxon>Pseudomonadota</taxon>
        <taxon>Betaproteobacteria</taxon>
        <taxon>Burkholderiales</taxon>
        <taxon>Aquabacterium</taxon>
    </lineage>
</organism>
<dbReference type="PANTHER" id="PTHR30483">
    <property type="entry name" value="LEUCINE-SPECIFIC-BINDING PROTEIN"/>
    <property type="match status" value="1"/>
</dbReference>
<dbReference type="InterPro" id="IPR028082">
    <property type="entry name" value="Peripla_BP_I"/>
</dbReference>
<dbReference type="InterPro" id="IPR028081">
    <property type="entry name" value="Leu-bd"/>
</dbReference>
<dbReference type="EMBL" id="CP029210">
    <property type="protein sequence ID" value="AWI54691.1"/>
    <property type="molecule type" value="Genomic_DNA"/>
</dbReference>
<sequence>MNKYTKMTRLLAGVVLVASLPTVAMAQAREPLKIALVASKSGGFSTMGADVISGIRFAVEEANARGGVDGRRVELAEGDDEGTPDAGRRAAEKLTREGYKFILGPITSSISLAISQNLTRWDAAFIGTMAKADKLTADACNPRFIRTNHSDAMDLAMINQWVKGLKGSNFAILAADYVWGQDSAKSFEAAVTAQGKKVSLKLFAPLGTKDYAPYIQQLKAAGVDAIWFADVSGGVNFVKQANDFGLKTPLIGHALVSNFIINATGRLLEGTPGNVGYTPDIDSPASQAFVAAFKARHKRLPTDTEGQAYNGAMVLFQGVALARSVEPEAVTKALRGATVDTLYGKAAVRAADNQMVIPNYVARVKVADGVLRPVIEQAFPASITPPASPLCKM</sequence>
<evidence type="ECO:0000256" key="5">
    <source>
        <dbReference type="SAM" id="SignalP"/>
    </source>
</evidence>
<evidence type="ECO:0000256" key="2">
    <source>
        <dbReference type="ARBA" id="ARBA00022448"/>
    </source>
</evidence>
<dbReference type="CDD" id="cd19989">
    <property type="entry name" value="PBP1_SBP-like"/>
    <property type="match status" value="1"/>
</dbReference>
<dbReference type="SUPFAM" id="SSF53822">
    <property type="entry name" value="Periplasmic binding protein-like I"/>
    <property type="match status" value="1"/>
</dbReference>
<keyword evidence="3 5" id="KW-0732">Signal</keyword>
<keyword evidence="8" id="KW-1185">Reference proteome</keyword>
<proteinExistence type="inferred from homology"/>
<feature type="domain" description="Leucine-binding protein" evidence="6">
    <location>
        <begin position="31"/>
        <end position="365"/>
    </location>
</feature>
<dbReference type="Gene3D" id="3.40.50.2300">
    <property type="match status" value="2"/>
</dbReference>
<reference evidence="7 8" key="1">
    <citation type="submission" date="2018-05" db="EMBL/GenBank/DDBJ databases">
        <title>complete genome sequence of Aquabacterium olei NBRC 110486.</title>
        <authorList>
            <person name="Tang B."/>
            <person name="Chang J."/>
            <person name="Zhang L."/>
            <person name="Yang H."/>
        </authorList>
    </citation>
    <scope>NUCLEOTIDE SEQUENCE [LARGE SCALE GENOMIC DNA]</scope>
    <source>
        <strain evidence="7 8">NBRC 110486</strain>
    </source>
</reference>
<comment type="similarity">
    <text evidence="1">Belongs to the leucine-binding protein family.</text>
</comment>
<name>A0A2U8FUD8_9BURK</name>
<dbReference type="PRINTS" id="PR00337">
    <property type="entry name" value="LEUILEVALBP"/>
</dbReference>
<feature type="signal peptide" evidence="5">
    <location>
        <begin position="1"/>
        <end position="26"/>
    </location>
</feature>
<dbReference type="GO" id="GO:0006865">
    <property type="term" value="P:amino acid transport"/>
    <property type="evidence" value="ECO:0007669"/>
    <property type="project" value="UniProtKB-KW"/>
</dbReference>